<evidence type="ECO:0000256" key="10">
    <source>
        <dbReference type="ARBA" id="ARBA00022989"/>
    </source>
</evidence>
<dbReference type="AlphaFoldDB" id="A0A1J5S1H7"/>
<dbReference type="NCBIfam" id="NF003960">
    <property type="entry name" value="PRK05454.2-3"/>
    <property type="match status" value="1"/>
</dbReference>
<feature type="transmembrane region" description="Helical" evidence="12">
    <location>
        <begin position="41"/>
        <end position="64"/>
    </location>
</feature>
<dbReference type="InterPro" id="IPR029044">
    <property type="entry name" value="Nucleotide-diphossugar_trans"/>
</dbReference>
<keyword evidence="6" id="KW-0997">Cell inner membrane</keyword>
<evidence type="ECO:0000256" key="11">
    <source>
        <dbReference type="ARBA" id="ARBA00023136"/>
    </source>
</evidence>
<keyword evidence="10 12" id="KW-1133">Transmembrane helix</keyword>
<feature type="transmembrane region" description="Helical" evidence="12">
    <location>
        <begin position="532"/>
        <end position="549"/>
    </location>
</feature>
<dbReference type="NCBIfam" id="NF003958">
    <property type="entry name" value="PRK05454.2-1"/>
    <property type="match status" value="1"/>
</dbReference>
<keyword evidence="7 14" id="KW-0328">Glycosyltransferase</keyword>
<accession>A0A1J5S1H7</accession>
<dbReference type="GO" id="GO:0005886">
    <property type="term" value="C:plasma membrane"/>
    <property type="evidence" value="ECO:0007669"/>
    <property type="project" value="UniProtKB-SubCell"/>
</dbReference>
<feature type="transmembrane region" description="Helical" evidence="12">
    <location>
        <begin position="441"/>
        <end position="462"/>
    </location>
</feature>
<evidence type="ECO:0000256" key="7">
    <source>
        <dbReference type="ARBA" id="ARBA00022676"/>
    </source>
</evidence>
<evidence type="ECO:0000313" key="14">
    <source>
        <dbReference type="EMBL" id="OIR01914.1"/>
    </source>
</evidence>
<evidence type="ECO:0000256" key="1">
    <source>
        <dbReference type="ARBA" id="ARBA00004429"/>
    </source>
</evidence>
<keyword evidence="5" id="KW-1003">Cell membrane</keyword>
<reference evidence="14" key="1">
    <citation type="submission" date="2016-10" db="EMBL/GenBank/DDBJ databases">
        <title>Sequence of Gallionella enrichment culture.</title>
        <authorList>
            <person name="Poehlein A."/>
            <person name="Muehling M."/>
            <person name="Daniel R."/>
        </authorList>
    </citation>
    <scope>NUCLEOTIDE SEQUENCE</scope>
</reference>
<feature type="transmembrane region" description="Helical" evidence="12">
    <location>
        <begin position="401"/>
        <end position="421"/>
    </location>
</feature>
<evidence type="ECO:0000256" key="9">
    <source>
        <dbReference type="ARBA" id="ARBA00022692"/>
    </source>
</evidence>
<dbReference type="PANTHER" id="PTHR43867">
    <property type="entry name" value="CELLULOSE SYNTHASE CATALYTIC SUBUNIT A [UDP-FORMING]"/>
    <property type="match status" value="1"/>
</dbReference>
<dbReference type="EMBL" id="MLJW01000079">
    <property type="protein sequence ID" value="OIR01914.1"/>
    <property type="molecule type" value="Genomic_DNA"/>
</dbReference>
<feature type="transmembrane region" description="Helical" evidence="12">
    <location>
        <begin position="555"/>
        <end position="575"/>
    </location>
</feature>
<protein>
    <recommendedName>
        <fullName evidence="4">Glucans biosynthesis glucosyltransferase H</fullName>
    </recommendedName>
</protein>
<evidence type="ECO:0000259" key="13">
    <source>
        <dbReference type="Pfam" id="PF13632"/>
    </source>
</evidence>
<dbReference type="Gene3D" id="3.90.550.10">
    <property type="entry name" value="Spore Coat Polysaccharide Biosynthesis Protein SpsA, Chain A"/>
    <property type="match status" value="1"/>
</dbReference>
<dbReference type="NCBIfam" id="NF003962">
    <property type="entry name" value="PRK05454.2-5"/>
    <property type="match status" value="1"/>
</dbReference>
<comment type="similarity">
    <text evidence="3">Belongs to the glycosyltransferase 2 family. OpgH subfamily.</text>
</comment>
<keyword evidence="9 12" id="KW-0812">Transmembrane</keyword>
<gene>
    <name evidence="14" type="primary">opgH_3</name>
    <name evidence="14" type="ORF">GALL_160010</name>
</gene>
<comment type="pathway">
    <text evidence="2">Glycan metabolism; osmoregulated periplasmic glucan (OPG) biosynthesis.</text>
</comment>
<evidence type="ECO:0000256" key="2">
    <source>
        <dbReference type="ARBA" id="ARBA00005001"/>
    </source>
</evidence>
<dbReference type="SUPFAM" id="SSF53448">
    <property type="entry name" value="Nucleotide-diphospho-sugar transferases"/>
    <property type="match status" value="1"/>
</dbReference>
<evidence type="ECO:0000256" key="12">
    <source>
        <dbReference type="SAM" id="Phobius"/>
    </source>
</evidence>
<comment type="caution">
    <text evidence="14">The sequence shown here is derived from an EMBL/GenBank/DDBJ whole genome shotgun (WGS) entry which is preliminary data.</text>
</comment>
<feature type="domain" description="Glycosyltransferase 2-like" evidence="13">
    <location>
        <begin position="223"/>
        <end position="443"/>
    </location>
</feature>
<evidence type="ECO:0000256" key="3">
    <source>
        <dbReference type="ARBA" id="ARBA00009337"/>
    </source>
</evidence>
<keyword evidence="11 12" id="KW-0472">Membrane</keyword>
<sequence>MVPRPWTGFWRGLWLALSGAAVSQPGVDAPAWQAAASRRRAALVAIVFASTAVAAILLFCTQTASSSHPVLHFIQLALFVVLFGWVTAGFVTAMMGFRVQSRPDPHALPLAGLDPRTLDRDARTAIIMPICNEPVSSVFAGLRATCESLAKSEAAGLFDVYVLSDTYNVDLRLQELAEWSTLREQLGDRCRLYYRLRQRRTRRKAGNVADFCRRWGRNYRYMVVLDADSVMTGESITTLVCMMEANPQAGIIQTAPRACGVQTLHARLQQFAGRVAGRLFTAGMQYWQLGESHYWGHNAIIRVEPFMEHCALDLLQGQGGLSGEILSHDFVEAALMRRAGYHVWLTTDLEGSYEQQPSNLMEELQRDRRWCQGNLMNFRLITEPGFQAVHRAMLFTGAMSYVSAPLWLGFLLVSLSLRLLEPQTSVALMFPWLGISSTLELLWALTLTLLFLPRVMAVVAILKRGEQAAYGGSAALAKSAALEAVLSALQAPIRMVAHTLFVVTALTGLGLEWKSPMREAQSVRWGDALHRFMPIMAAVAAALLTIFLFHRNAVWWLLPVGVPLLLAVPITVLTSESGLGLSLRRKLWLLTPEERTVPNILVRAWA</sequence>
<evidence type="ECO:0000256" key="8">
    <source>
        <dbReference type="ARBA" id="ARBA00022679"/>
    </source>
</evidence>
<proteinExistence type="inferred from homology"/>
<dbReference type="Pfam" id="PF13632">
    <property type="entry name" value="Glyco_trans_2_3"/>
    <property type="match status" value="1"/>
</dbReference>
<dbReference type="InterPro" id="IPR001173">
    <property type="entry name" value="Glyco_trans_2-like"/>
</dbReference>
<feature type="transmembrane region" description="Helical" evidence="12">
    <location>
        <begin position="495"/>
        <end position="511"/>
    </location>
</feature>
<comment type="subcellular location">
    <subcellularLocation>
        <location evidence="1">Cell inner membrane</location>
        <topology evidence="1">Multi-pass membrane protein</topology>
    </subcellularLocation>
</comment>
<feature type="transmembrane region" description="Helical" evidence="12">
    <location>
        <begin position="70"/>
        <end position="93"/>
    </location>
</feature>
<dbReference type="PANTHER" id="PTHR43867:SF5">
    <property type="entry name" value="GLUCANS BIOSYNTHESIS GLUCOSYLTRANSFERASE H"/>
    <property type="match status" value="1"/>
</dbReference>
<dbReference type="CDD" id="cd04191">
    <property type="entry name" value="Glucan_BSP_MdoH"/>
    <property type="match status" value="1"/>
</dbReference>
<name>A0A1J5S1H7_9ZZZZ</name>
<organism evidence="14">
    <name type="scientific">mine drainage metagenome</name>
    <dbReference type="NCBI Taxonomy" id="410659"/>
    <lineage>
        <taxon>unclassified sequences</taxon>
        <taxon>metagenomes</taxon>
        <taxon>ecological metagenomes</taxon>
    </lineage>
</organism>
<dbReference type="GO" id="GO:0016758">
    <property type="term" value="F:hexosyltransferase activity"/>
    <property type="evidence" value="ECO:0007669"/>
    <property type="project" value="TreeGrafter"/>
</dbReference>
<evidence type="ECO:0000256" key="6">
    <source>
        <dbReference type="ARBA" id="ARBA00022519"/>
    </source>
</evidence>
<evidence type="ECO:0000256" key="4">
    <source>
        <dbReference type="ARBA" id="ARBA00020585"/>
    </source>
</evidence>
<dbReference type="InterPro" id="IPR050321">
    <property type="entry name" value="Glycosyltr_2/OpgH_subfam"/>
</dbReference>
<keyword evidence="8 14" id="KW-0808">Transferase</keyword>
<evidence type="ECO:0000256" key="5">
    <source>
        <dbReference type="ARBA" id="ARBA00022475"/>
    </source>
</evidence>